<sequence length="151" mass="17335">MCQICAVKDIVTKDRWPKPLETQKKDITFLIDTIHDEFQSYQKLKHNSASSPPPDSLLDLLRMLSQQFDVLEADREAWWSSPKKRALRQRLEQECDQRKLSDLHKINNTATSSIEALSAKLGQFTKWSLGMKGGMWELENASKVTSAVKTE</sequence>
<dbReference type="OrthoDB" id="3916944at2759"/>
<protein>
    <submittedName>
        <fullName evidence="1">Uncharacterized protein</fullName>
    </submittedName>
</protein>
<name>A0A6A6BZ65_ZASCE</name>
<dbReference type="GeneID" id="54572305"/>
<accession>A0A6A6BZ65</accession>
<dbReference type="Proteomes" id="UP000799537">
    <property type="component" value="Unassembled WGS sequence"/>
</dbReference>
<evidence type="ECO:0000313" key="2">
    <source>
        <dbReference type="Proteomes" id="UP000799537"/>
    </source>
</evidence>
<evidence type="ECO:0000313" key="1">
    <source>
        <dbReference type="EMBL" id="KAF2159338.1"/>
    </source>
</evidence>
<dbReference type="RefSeq" id="XP_033660227.1">
    <property type="nucleotide sequence ID" value="XM_033819033.1"/>
</dbReference>
<proteinExistence type="predicted"/>
<dbReference type="EMBL" id="ML993639">
    <property type="protein sequence ID" value="KAF2159338.1"/>
    <property type="molecule type" value="Genomic_DNA"/>
</dbReference>
<gene>
    <name evidence="1" type="ORF">M409DRAFT_71113</name>
</gene>
<keyword evidence="2" id="KW-1185">Reference proteome</keyword>
<organism evidence="1 2">
    <name type="scientific">Zasmidium cellare ATCC 36951</name>
    <dbReference type="NCBI Taxonomy" id="1080233"/>
    <lineage>
        <taxon>Eukaryota</taxon>
        <taxon>Fungi</taxon>
        <taxon>Dikarya</taxon>
        <taxon>Ascomycota</taxon>
        <taxon>Pezizomycotina</taxon>
        <taxon>Dothideomycetes</taxon>
        <taxon>Dothideomycetidae</taxon>
        <taxon>Mycosphaerellales</taxon>
        <taxon>Mycosphaerellaceae</taxon>
        <taxon>Zasmidium</taxon>
    </lineage>
</organism>
<reference evidence="1" key="1">
    <citation type="journal article" date="2020" name="Stud. Mycol.">
        <title>101 Dothideomycetes genomes: a test case for predicting lifestyles and emergence of pathogens.</title>
        <authorList>
            <person name="Haridas S."/>
            <person name="Albert R."/>
            <person name="Binder M."/>
            <person name="Bloem J."/>
            <person name="Labutti K."/>
            <person name="Salamov A."/>
            <person name="Andreopoulos B."/>
            <person name="Baker S."/>
            <person name="Barry K."/>
            <person name="Bills G."/>
            <person name="Bluhm B."/>
            <person name="Cannon C."/>
            <person name="Castanera R."/>
            <person name="Culley D."/>
            <person name="Daum C."/>
            <person name="Ezra D."/>
            <person name="Gonzalez J."/>
            <person name="Henrissat B."/>
            <person name="Kuo A."/>
            <person name="Liang C."/>
            <person name="Lipzen A."/>
            <person name="Lutzoni F."/>
            <person name="Magnuson J."/>
            <person name="Mondo S."/>
            <person name="Nolan M."/>
            <person name="Ohm R."/>
            <person name="Pangilinan J."/>
            <person name="Park H.-J."/>
            <person name="Ramirez L."/>
            <person name="Alfaro M."/>
            <person name="Sun H."/>
            <person name="Tritt A."/>
            <person name="Yoshinaga Y."/>
            <person name="Zwiers L.-H."/>
            <person name="Turgeon B."/>
            <person name="Goodwin S."/>
            <person name="Spatafora J."/>
            <person name="Crous P."/>
            <person name="Grigoriev I."/>
        </authorList>
    </citation>
    <scope>NUCLEOTIDE SEQUENCE</scope>
    <source>
        <strain evidence="1">ATCC 36951</strain>
    </source>
</reference>
<dbReference type="AlphaFoldDB" id="A0A6A6BZ65"/>